<keyword evidence="4 6" id="KW-0720">Serine protease</keyword>
<gene>
    <name evidence="10" type="ORF">GCM10010124_08930</name>
</gene>
<sequence length="1082" mass="111375">MAALLSAALAAPAGAAPPPRAPVPVRASGADTAVTLVTGDRVAVAADGRARVRPGPGRAGIAFFTHRSATGTVVVPRDAVPLLAAGRLDPRLFDVTALGAANRARRGDAVRLVLTPARGGALAPRAVPRAAGRTVTPLSAIGGLAVRTDAARAAALWRDLTGARPGRTLAGGVDRVWFDGQRRISLDRSVPQTGAPAAWQAGYEGAGVKVAVLDTGVDTTHPDLAGRVVAARGFGDAGDPAEDHVGHGTHVAATVGGSGAAAGGTRRGMAPRAGLLNGKVCSSEQCDESAILEGMAWAVAEGARVVNISIGATDAPGIDPLEQAVEDLSARHGTLFVVSAGNDGEARTVNSPATADSALAVAAVDRAGVVTDFSSRGLRDDGAVKPEIAAPGLEITAARSSLSPDGEGPYLTLSGTSMASPHVAGAAALLAGQHPDWTGAQLKAALVGYAAPGTRDPVAAQGAGQVDVAAATGAAVLATTATVNFPAQAWPHGDDRPVTRALTYHNGTAAPVTLALRWEMTGPDGRAAPRGMFTTAGGAVTVPAGATAAVPLTADTAVAGPDGDYAGVVTATAPGLRLRTPVGILRDVERYAVRLEARDRAGAPAYGVAALTDKAGETVVAYSSPGDRGPHVQLPRGQYAVTATSGGDQEQRDAAWFVHPSLDPARTPVLHLDARAAAPVQVTVPRPEAEELGVVMAPTFTDRPEQVYAELTHPTAELGGPAYAAQLGPKIRYPFLRTLVHTVRSTPENTERPFGYQLAWGVRDSFPTGFRRTVREADLATVTSDVAHTGPAGGYQSTQVAWGPIEVAAGYARRRPRPVVETVYHLSGQPDLTWQSVVVDGWAPDEPQSLTEGAPTRYEAGRAYGEQWGRGVYGPAVTGEFGPVQVQDGSMLVMPYLFFDGAGRSAYSTHYGTTAVRRDGVLLGEADDTFAEVPVPAGPARYQVDVTAHRPDFEVSTEERVRWTFALTPGTGPDARVAGPASAVRFSPPLDARNATPAGRTIDVPVVVTHQAPESRVQAVAAQISYDDGATWTDLRLTGSGGRYAYTTANPAAAGFASLRATVTDRAGNTTEQTILRAYRIG</sequence>
<keyword evidence="3 6" id="KW-0378">Hydrolase</keyword>
<evidence type="ECO:0000256" key="2">
    <source>
        <dbReference type="ARBA" id="ARBA00022670"/>
    </source>
</evidence>
<keyword evidence="8" id="KW-0732">Signal</keyword>
<dbReference type="GO" id="GO:0006508">
    <property type="term" value="P:proteolysis"/>
    <property type="evidence" value="ECO:0007669"/>
    <property type="project" value="UniProtKB-KW"/>
</dbReference>
<keyword evidence="2 6" id="KW-0645">Protease</keyword>
<evidence type="ECO:0000256" key="8">
    <source>
        <dbReference type="SAM" id="SignalP"/>
    </source>
</evidence>
<dbReference type="InterPro" id="IPR036852">
    <property type="entry name" value="Peptidase_S8/S53_dom_sf"/>
</dbReference>
<dbReference type="PANTHER" id="PTHR43806">
    <property type="entry name" value="PEPTIDASE S8"/>
    <property type="match status" value="1"/>
</dbReference>
<dbReference type="PROSITE" id="PS51892">
    <property type="entry name" value="SUBTILASE"/>
    <property type="match status" value="1"/>
</dbReference>
<dbReference type="EMBL" id="BMQC01000002">
    <property type="protein sequence ID" value="GGK18541.1"/>
    <property type="molecule type" value="Genomic_DNA"/>
</dbReference>
<evidence type="ECO:0000256" key="1">
    <source>
        <dbReference type="ARBA" id="ARBA00011073"/>
    </source>
</evidence>
<evidence type="ECO:0000256" key="6">
    <source>
        <dbReference type="PROSITE-ProRule" id="PRU01240"/>
    </source>
</evidence>
<dbReference type="Proteomes" id="UP000662200">
    <property type="component" value="Unassembled WGS sequence"/>
</dbReference>
<dbReference type="PRINTS" id="PR00723">
    <property type="entry name" value="SUBTILISIN"/>
</dbReference>
<name>A0A8J3BL12_9ACTN</name>
<dbReference type="PANTHER" id="PTHR43806:SF11">
    <property type="entry name" value="CEREVISIN-RELATED"/>
    <property type="match status" value="1"/>
</dbReference>
<dbReference type="PROSITE" id="PS00138">
    <property type="entry name" value="SUBTILASE_SER"/>
    <property type="match status" value="1"/>
</dbReference>
<organism evidence="10 11">
    <name type="scientific">Pilimelia terevasa</name>
    <dbReference type="NCBI Taxonomy" id="53372"/>
    <lineage>
        <taxon>Bacteria</taxon>
        <taxon>Bacillati</taxon>
        <taxon>Actinomycetota</taxon>
        <taxon>Actinomycetes</taxon>
        <taxon>Micromonosporales</taxon>
        <taxon>Micromonosporaceae</taxon>
        <taxon>Pilimelia</taxon>
    </lineage>
</organism>
<evidence type="ECO:0000313" key="10">
    <source>
        <dbReference type="EMBL" id="GGK18541.1"/>
    </source>
</evidence>
<dbReference type="GO" id="GO:0004252">
    <property type="term" value="F:serine-type endopeptidase activity"/>
    <property type="evidence" value="ECO:0007669"/>
    <property type="project" value="UniProtKB-UniRule"/>
</dbReference>
<feature type="signal peptide" evidence="8">
    <location>
        <begin position="1"/>
        <end position="15"/>
    </location>
</feature>
<accession>A0A8J3BL12</accession>
<evidence type="ECO:0000256" key="7">
    <source>
        <dbReference type="RuleBase" id="RU003355"/>
    </source>
</evidence>
<keyword evidence="11" id="KW-1185">Reference proteome</keyword>
<dbReference type="Pfam" id="PF00082">
    <property type="entry name" value="Peptidase_S8"/>
    <property type="match status" value="1"/>
</dbReference>
<dbReference type="InterPro" id="IPR000209">
    <property type="entry name" value="Peptidase_S8/S53_dom"/>
</dbReference>
<reference evidence="10" key="2">
    <citation type="submission" date="2020-09" db="EMBL/GenBank/DDBJ databases">
        <authorList>
            <person name="Sun Q."/>
            <person name="Ohkuma M."/>
        </authorList>
    </citation>
    <scope>NUCLEOTIDE SEQUENCE</scope>
    <source>
        <strain evidence="10">JCM 3091</strain>
    </source>
</reference>
<feature type="active site" description="Charge relay system" evidence="5 6">
    <location>
        <position position="247"/>
    </location>
</feature>
<evidence type="ECO:0000256" key="3">
    <source>
        <dbReference type="ARBA" id="ARBA00022801"/>
    </source>
</evidence>
<evidence type="ECO:0000313" key="11">
    <source>
        <dbReference type="Proteomes" id="UP000662200"/>
    </source>
</evidence>
<evidence type="ECO:0000256" key="4">
    <source>
        <dbReference type="ARBA" id="ARBA00022825"/>
    </source>
</evidence>
<dbReference type="Gene3D" id="3.40.50.200">
    <property type="entry name" value="Peptidase S8/S53 domain"/>
    <property type="match status" value="1"/>
</dbReference>
<dbReference type="AlphaFoldDB" id="A0A8J3BL12"/>
<evidence type="ECO:0000256" key="5">
    <source>
        <dbReference type="PIRSR" id="PIRSR615500-1"/>
    </source>
</evidence>
<proteinExistence type="inferred from homology"/>
<feature type="active site" description="Charge relay system" evidence="5 6">
    <location>
        <position position="417"/>
    </location>
</feature>
<dbReference type="InterPro" id="IPR015500">
    <property type="entry name" value="Peptidase_S8_subtilisin-rel"/>
</dbReference>
<feature type="active site" description="Charge relay system" evidence="5 6">
    <location>
        <position position="214"/>
    </location>
</feature>
<dbReference type="PROSITE" id="PS00136">
    <property type="entry name" value="SUBTILASE_ASP"/>
    <property type="match status" value="1"/>
</dbReference>
<feature type="domain" description="Peptidase S8/S53" evidence="9">
    <location>
        <begin position="205"/>
        <end position="459"/>
    </location>
</feature>
<dbReference type="InterPro" id="IPR023828">
    <property type="entry name" value="Peptidase_S8_Ser-AS"/>
</dbReference>
<protein>
    <submittedName>
        <fullName evidence="10">Serine protease</fullName>
    </submittedName>
</protein>
<dbReference type="InterPro" id="IPR050131">
    <property type="entry name" value="Peptidase_S8_subtilisin-like"/>
</dbReference>
<dbReference type="SUPFAM" id="SSF52743">
    <property type="entry name" value="Subtilisin-like"/>
    <property type="match status" value="1"/>
</dbReference>
<feature type="chain" id="PRO_5035318894" evidence="8">
    <location>
        <begin position="16"/>
        <end position="1082"/>
    </location>
</feature>
<evidence type="ECO:0000259" key="9">
    <source>
        <dbReference type="Pfam" id="PF00082"/>
    </source>
</evidence>
<comment type="similarity">
    <text evidence="1 6 7">Belongs to the peptidase S8 family.</text>
</comment>
<dbReference type="InterPro" id="IPR023827">
    <property type="entry name" value="Peptidase_S8_Asp-AS"/>
</dbReference>
<comment type="caution">
    <text evidence="10">The sequence shown here is derived from an EMBL/GenBank/DDBJ whole genome shotgun (WGS) entry which is preliminary data.</text>
</comment>
<reference evidence="10" key="1">
    <citation type="journal article" date="2014" name="Int. J. Syst. Evol. Microbiol.">
        <title>Complete genome sequence of Corynebacterium casei LMG S-19264T (=DSM 44701T), isolated from a smear-ripened cheese.</title>
        <authorList>
            <consortium name="US DOE Joint Genome Institute (JGI-PGF)"/>
            <person name="Walter F."/>
            <person name="Albersmeier A."/>
            <person name="Kalinowski J."/>
            <person name="Ruckert C."/>
        </authorList>
    </citation>
    <scope>NUCLEOTIDE SEQUENCE</scope>
    <source>
        <strain evidence="10">JCM 3091</strain>
    </source>
</reference>